<proteinExistence type="predicted"/>
<evidence type="ECO:0008006" key="3">
    <source>
        <dbReference type="Google" id="ProtNLM"/>
    </source>
</evidence>
<name>A0AAV7ULJ0_PLEWA</name>
<gene>
    <name evidence="1" type="ORF">NDU88_005319</name>
</gene>
<evidence type="ECO:0000313" key="1">
    <source>
        <dbReference type="EMBL" id="KAJ1188558.1"/>
    </source>
</evidence>
<dbReference type="AlphaFoldDB" id="A0AAV7ULJ0"/>
<dbReference type="EMBL" id="JANPWB010000005">
    <property type="protein sequence ID" value="KAJ1188558.1"/>
    <property type="molecule type" value="Genomic_DNA"/>
</dbReference>
<keyword evidence="2" id="KW-1185">Reference proteome</keyword>
<organism evidence="1 2">
    <name type="scientific">Pleurodeles waltl</name>
    <name type="common">Iberian ribbed newt</name>
    <dbReference type="NCBI Taxonomy" id="8319"/>
    <lineage>
        <taxon>Eukaryota</taxon>
        <taxon>Metazoa</taxon>
        <taxon>Chordata</taxon>
        <taxon>Craniata</taxon>
        <taxon>Vertebrata</taxon>
        <taxon>Euteleostomi</taxon>
        <taxon>Amphibia</taxon>
        <taxon>Batrachia</taxon>
        <taxon>Caudata</taxon>
        <taxon>Salamandroidea</taxon>
        <taxon>Salamandridae</taxon>
        <taxon>Pleurodelinae</taxon>
        <taxon>Pleurodeles</taxon>
    </lineage>
</organism>
<protein>
    <recommendedName>
        <fullName evidence="3">Secreted protein</fullName>
    </recommendedName>
</protein>
<evidence type="ECO:0000313" key="2">
    <source>
        <dbReference type="Proteomes" id="UP001066276"/>
    </source>
</evidence>
<sequence>MRALIVTLHVRFPFIIPFLRIEHHKTKQALCLALFCTVYSLRAVANDAHHAQQAVLARAPIRYMVTHRLHQRAIFRAALCFSTRF</sequence>
<dbReference type="Proteomes" id="UP001066276">
    <property type="component" value="Chromosome 3_1"/>
</dbReference>
<accession>A0AAV7ULJ0</accession>
<comment type="caution">
    <text evidence="1">The sequence shown here is derived from an EMBL/GenBank/DDBJ whole genome shotgun (WGS) entry which is preliminary data.</text>
</comment>
<reference evidence="1" key="1">
    <citation type="journal article" date="2022" name="bioRxiv">
        <title>Sequencing and chromosome-scale assembly of the giantPleurodeles waltlgenome.</title>
        <authorList>
            <person name="Brown T."/>
            <person name="Elewa A."/>
            <person name="Iarovenko S."/>
            <person name="Subramanian E."/>
            <person name="Araus A.J."/>
            <person name="Petzold A."/>
            <person name="Susuki M."/>
            <person name="Suzuki K.-i.T."/>
            <person name="Hayashi T."/>
            <person name="Toyoda A."/>
            <person name="Oliveira C."/>
            <person name="Osipova E."/>
            <person name="Leigh N.D."/>
            <person name="Simon A."/>
            <person name="Yun M.H."/>
        </authorList>
    </citation>
    <scope>NUCLEOTIDE SEQUENCE</scope>
    <source>
        <strain evidence="1">20211129_DDA</strain>
        <tissue evidence="1">Liver</tissue>
    </source>
</reference>